<dbReference type="GO" id="GO:0008643">
    <property type="term" value="P:carbohydrate transport"/>
    <property type="evidence" value="ECO:0007669"/>
    <property type="project" value="InterPro"/>
</dbReference>
<comment type="similarity">
    <text evidence="1">Belongs to the sodium:galactoside symporter (TC 2.A.2) family.</text>
</comment>
<feature type="transmembrane region" description="Helical" evidence="2">
    <location>
        <begin position="409"/>
        <end position="431"/>
    </location>
</feature>
<protein>
    <submittedName>
        <fullName evidence="3">Xyloside transporter</fullName>
    </submittedName>
</protein>
<organism evidence="3 4">
    <name type="scientific">Buttiauxella agrestis ATCC 33320</name>
    <dbReference type="NCBI Taxonomy" id="1006004"/>
    <lineage>
        <taxon>Bacteria</taxon>
        <taxon>Pseudomonadati</taxon>
        <taxon>Pseudomonadota</taxon>
        <taxon>Gammaproteobacteria</taxon>
        <taxon>Enterobacterales</taxon>
        <taxon>Enterobacteriaceae</taxon>
        <taxon>Buttiauxella</taxon>
    </lineage>
</organism>
<dbReference type="EMBL" id="JMPI01000023">
    <property type="protein sequence ID" value="KFC82416.1"/>
    <property type="molecule type" value="Genomic_DNA"/>
</dbReference>
<evidence type="ECO:0000313" key="3">
    <source>
        <dbReference type="EMBL" id="KFC82416.1"/>
    </source>
</evidence>
<dbReference type="InterPro" id="IPR039672">
    <property type="entry name" value="MFS_2"/>
</dbReference>
<dbReference type="AlphaFoldDB" id="A0A085GFC1"/>
<feature type="transmembrane region" description="Helical" evidence="2">
    <location>
        <begin position="184"/>
        <end position="204"/>
    </location>
</feature>
<evidence type="ECO:0000256" key="2">
    <source>
        <dbReference type="SAM" id="Phobius"/>
    </source>
</evidence>
<sequence length="466" mass="51349">MSVLAEKITNKEKLGFGLGDAASHIVFDSSVAILAYFYTNIYGLPPAVMGTLFLVVRVLDAITDPIMGAIADQTKSRWGRFRPWLLIICVPFAVSCVLVYSTPDFEQTGKIVYAVLAYIFMTLMYTAINIPYCSLGAAITSDPQENLSLQSWRFAIAPIGGAMGTALILPLADFISPTDRAAGMQWAMGIFGVIGCVMFLVCFLTTRERITPVKEENLNIMRDVKVLLKNDQWRILSVYNLAMLCGVVVRGSLLVYFVQYILNQGSGIISMFMLATTIAAVFGSLFAKHLGGWMCKIRASIWINVLSALVGLLFLVLPTNYWIPAFLVHIFLNILQGINAPLQWSMITDANNYGEWKTQRRITGMNVAANIFIIKLGVAIGGALTGWGLAAFGYQAGVEQQSAEAVQGVLILFTVLPAIFYLITAISIRYYKLTEERMNIVVSDLREGKFQTESEIPVMMNPKASV</sequence>
<reference evidence="3 4" key="1">
    <citation type="submission" date="2014-05" db="EMBL/GenBank/DDBJ databases">
        <title>ATOL: Assembling a taxonomically balanced genome-scale reconstruction of the evolutionary history of the Enterobacteriaceae.</title>
        <authorList>
            <person name="Plunkett G.III."/>
            <person name="Neeno-Eckwall E.C."/>
            <person name="Glasner J.D."/>
            <person name="Perna N.T."/>
        </authorList>
    </citation>
    <scope>NUCLEOTIDE SEQUENCE [LARGE SCALE GENOMIC DNA]</scope>
    <source>
        <strain evidence="3 4">ATCC 33320</strain>
    </source>
</reference>
<dbReference type="InterPro" id="IPR036259">
    <property type="entry name" value="MFS_trans_sf"/>
</dbReference>
<name>A0A085GFC1_9ENTR</name>
<dbReference type="Gene3D" id="1.20.1250.20">
    <property type="entry name" value="MFS general substrate transporter like domains"/>
    <property type="match status" value="2"/>
</dbReference>
<dbReference type="GO" id="GO:0006814">
    <property type="term" value="P:sodium ion transport"/>
    <property type="evidence" value="ECO:0007669"/>
    <property type="project" value="InterPro"/>
</dbReference>
<dbReference type="Proteomes" id="UP000028653">
    <property type="component" value="Unassembled WGS sequence"/>
</dbReference>
<dbReference type="SUPFAM" id="SSF103473">
    <property type="entry name" value="MFS general substrate transporter"/>
    <property type="match status" value="1"/>
</dbReference>
<feature type="transmembrane region" description="Helical" evidence="2">
    <location>
        <begin position="152"/>
        <end position="172"/>
    </location>
</feature>
<keyword evidence="4" id="KW-1185">Reference proteome</keyword>
<dbReference type="PANTHER" id="PTHR11328:SF24">
    <property type="entry name" value="MAJOR FACILITATOR SUPERFAMILY (MFS) PROFILE DOMAIN-CONTAINING PROTEIN"/>
    <property type="match status" value="1"/>
</dbReference>
<dbReference type="RefSeq" id="WP_034494831.1">
    <property type="nucleotide sequence ID" value="NZ_JMPI01000023.1"/>
</dbReference>
<feature type="transmembrane region" description="Helical" evidence="2">
    <location>
        <begin position="238"/>
        <end position="262"/>
    </location>
</feature>
<dbReference type="GO" id="GO:0015293">
    <property type="term" value="F:symporter activity"/>
    <property type="evidence" value="ECO:0007669"/>
    <property type="project" value="InterPro"/>
</dbReference>
<keyword evidence="2" id="KW-1133">Transmembrane helix</keyword>
<keyword evidence="2" id="KW-0812">Transmembrane</keyword>
<proteinExistence type="inferred from homology"/>
<dbReference type="GO" id="GO:0005886">
    <property type="term" value="C:plasma membrane"/>
    <property type="evidence" value="ECO:0007669"/>
    <property type="project" value="TreeGrafter"/>
</dbReference>
<feature type="transmembrane region" description="Helical" evidence="2">
    <location>
        <begin position="268"/>
        <end position="287"/>
    </location>
</feature>
<feature type="transmembrane region" description="Helical" evidence="2">
    <location>
        <begin position="115"/>
        <end position="140"/>
    </location>
</feature>
<comment type="caution">
    <text evidence="3">The sequence shown here is derived from an EMBL/GenBank/DDBJ whole genome shotgun (WGS) entry which is preliminary data.</text>
</comment>
<evidence type="ECO:0000256" key="1">
    <source>
        <dbReference type="ARBA" id="ARBA00009617"/>
    </source>
</evidence>
<feature type="transmembrane region" description="Helical" evidence="2">
    <location>
        <begin position="323"/>
        <end position="346"/>
    </location>
</feature>
<accession>A0A085GFC1</accession>
<feature type="transmembrane region" description="Helical" evidence="2">
    <location>
        <begin position="367"/>
        <end position="389"/>
    </location>
</feature>
<dbReference type="OrthoDB" id="181905at2"/>
<dbReference type="NCBIfam" id="TIGR00792">
    <property type="entry name" value="gph"/>
    <property type="match status" value="1"/>
</dbReference>
<dbReference type="eggNOG" id="COG2211">
    <property type="taxonomic scope" value="Bacteria"/>
</dbReference>
<feature type="transmembrane region" description="Helical" evidence="2">
    <location>
        <begin position="299"/>
        <end position="317"/>
    </location>
</feature>
<dbReference type="Pfam" id="PF13347">
    <property type="entry name" value="MFS_2"/>
    <property type="match status" value="1"/>
</dbReference>
<dbReference type="CDD" id="cd17332">
    <property type="entry name" value="MFS_MelB_like"/>
    <property type="match status" value="1"/>
</dbReference>
<dbReference type="InterPro" id="IPR001927">
    <property type="entry name" value="Na/Gal_symport"/>
</dbReference>
<keyword evidence="2" id="KW-0472">Membrane</keyword>
<feature type="transmembrane region" description="Helical" evidence="2">
    <location>
        <begin position="44"/>
        <end position="63"/>
    </location>
</feature>
<gene>
    <name evidence="3" type="ORF">GBAG_1602</name>
</gene>
<feature type="transmembrane region" description="Helical" evidence="2">
    <location>
        <begin position="84"/>
        <end position="103"/>
    </location>
</feature>
<evidence type="ECO:0000313" key="4">
    <source>
        <dbReference type="Proteomes" id="UP000028653"/>
    </source>
</evidence>
<dbReference type="PANTHER" id="PTHR11328">
    <property type="entry name" value="MAJOR FACILITATOR SUPERFAMILY DOMAIN-CONTAINING PROTEIN"/>
    <property type="match status" value="1"/>
</dbReference>